<accession>A0A1G8E0T9</accession>
<gene>
    <name evidence="6" type="ORF">SAMN05444695_102463</name>
</gene>
<dbReference type="GO" id="GO:0012505">
    <property type="term" value="C:endomembrane system"/>
    <property type="evidence" value="ECO:0007669"/>
    <property type="project" value="UniProtKB-ARBA"/>
</dbReference>
<dbReference type="AlphaFoldDB" id="A0A1G8E0T9"/>
<evidence type="ECO:0000313" key="6">
    <source>
        <dbReference type="EMBL" id="SDH63523.1"/>
    </source>
</evidence>
<keyword evidence="7" id="KW-1185">Reference proteome</keyword>
<evidence type="ECO:0000313" key="7">
    <source>
        <dbReference type="Proteomes" id="UP000183263"/>
    </source>
</evidence>
<evidence type="ECO:0000256" key="5">
    <source>
        <dbReference type="SAM" id="MobiDB-lite"/>
    </source>
</evidence>
<dbReference type="InterPro" id="IPR038261">
    <property type="entry name" value="GPP34-like_sf"/>
</dbReference>
<dbReference type="Gene3D" id="1.10.3630.10">
    <property type="entry name" value="yeast vps74-n-term truncation variant domain like"/>
    <property type="match status" value="1"/>
</dbReference>
<dbReference type="GO" id="GO:0005737">
    <property type="term" value="C:cytoplasm"/>
    <property type="evidence" value="ECO:0007669"/>
    <property type="project" value="UniProtKB-ARBA"/>
</dbReference>
<organism evidence="6 7">
    <name type="scientific">Rhodococcus triatomae</name>
    <dbReference type="NCBI Taxonomy" id="300028"/>
    <lineage>
        <taxon>Bacteria</taxon>
        <taxon>Bacillati</taxon>
        <taxon>Actinomycetota</taxon>
        <taxon>Actinomycetes</taxon>
        <taxon>Mycobacteriales</taxon>
        <taxon>Nocardiaceae</taxon>
        <taxon>Rhodococcus</taxon>
    </lineage>
</organism>
<keyword evidence="4" id="KW-0472">Membrane</keyword>
<evidence type="ECO:0000256" key="2">
    <source>
        <dbReference type="ARBA" id="ARBA00023034"/>
    </source>
</evidence>
<dbReference type="Proteomes" id="UP000183263">
    <property type="component" value="Unassembled WGS sequence"/>
</dbReference>
<evidence type="ECO:0000256" key="4">
    <source>
        <dbReference type="ARBA" id="ARBA00023136"/>
    </source>
</evidence>
<keyword evidence="3" id="KW-0446">Lipid-binding</keyword>
<proteinExistence type="predicted"/>
<dbReference type="InterPro" id="IPR008628">
    <property type="entry name" value="GPP34-like"/>
</dbReference>
<sequence length="263" mass="27719">MLPDLNPASRPGSLVPSTNEVNTVSLPPDRDTPPDDPGPRVGVPLIAEDVLLLLFQPDSGTIAGEGTLFYVLGGAVLTELALTDRVETESARLRRTLVRPVGDSPPSDDVLRSAWEYLGEKPRGIPTALAAIGPSLRGPLLDRLVARGDLRRTRRKRMGLFTTTALEEGTTGRRAALLARVRAVLVDGVEPDARTGPTAALVSASGSLPVLHKEIPWTSPVITRAKDLERGDWGADAASAALSRTVAATVVNAVVAVTGQPRS</sequence>
<comment type="subcellular location">
    <subcellularLocation>
        <location evidence="1">Golgi apparatus membrane</location>
        <topology evidence="1">Peripheral membrane protein</topology>
        <orientation evidence="1">Cytoplasmic side</orientation>
    </subcellularLocation>
</comment>
<feature type="compositionally biased region" description="Polar residues" evidence="5">
    <location>
        <begin position="15"/>
        <end position="25"/>
    </location>
</feature>
<keyword evidence="2" id="KW-0333">Golgi apparatus</keyword>
<protein>
    <submittedName>
        <fullName evidence="6">Golgi phosphoprotein 3 (GPP34)</fullName>
    </submittedName>
</protein>
<reference evidence="6 7" key="1">
    <citation type="submission" date="2016-10" db="EMBL/GenBank/DDBJ databases">
        <authorList>
            <person name="de Groot N.N."/>
        </authorList>
    </citation>
    <scope>NUCLEOTIDE SEQUENCE [LARGE SCALE GENOMIC DNA]</scope>
    <source>
        <strain evidence="6 7">DSM 44892</strain>
    </source>
</reference>
<dbReference type="Pfam" id="PF05719">
    <property type="entry name" value="GPP34"/>
    <property type="match status" value="1"/>
</dbReference>
<name>A0A1G8E0T9_9NOCA</name>
<evidence type="ECO:0000256" key="3">
    <source>
        <dbReference type="ARBA" id="ARBA00023121"/>
    </source>
</evidence>
<dbReference type="GO" id="GO:0070273">
    <property type="term" value="F:phosphatidylinositol-4-phosphate binding"/>
    <property type="evidence" value="ECO:0007669"/>
    <property type="project" value="InterPro"/>
</dbReference>
<evidence type="ECO:0000256" key="1">
    <source>
        <dbReference type="ARBA" id="ARBA00004255"/>
    </source>
</evidence>
<dbReference type="EMBL" id="FNDN01000002">
    <property type="protein sequence ID" value="SDH63523.1"/>
    <property type="molecule type" value="Genomic_DNA"/>
</dbReference>
<feature type="region of interest" description="Disordered" evidence="5">
    <location>
        <begin position="1"/>
        <end position="42"/>
    </location>
</feature>